<dbReference type="AlphaFoldDB" id="A0A0F7U2K6"/>
<keyword evidence="2" id="KW-1185">Reference proteome</keyword>
<dbReference type="EMBL" id="CDHK01000016">
    <property type="protein sequence ID" value="CEJ62461.1"/>
    <property type="molecule type" value="Genomic_DNA"/>
</dbReference>
<dbReference type="Proteomes" id="UP000042958">
    <property type="component" value="Unassembled WGS sequence"/>
</dbReference>
<evidence type="ECO:0000313" key="2">
    <source>
        <dbReference type="Proteomes" id="UP000042958"/>
    </source>
</evidence>
<gene>
    <name evidence="1" type="ORF">PMG11_10958</name>
</gene>
<accession>A0A0F7U2K6</accession>
<sequence length="258" mass="29947">MSPPSSWFTEGYMRQAIQVGKVISLSHPQPSKWRILEVLREHDDQKYETAKDPSYASVELSCIEVEGHHRRSMMRIIMQVPYLGTEEKDSVTRAKQATEFRTAEFRAFLTFAKKKSTCTPRLLGYREDQQDSLSPVPGGFITYYAWQAVPGIRLGDYTGKAPQFWTLDKEEREKIRIAFRQIYSEITFMGIWPDSAAAANLVWNSETETLTWVGFWNCRAAQPYPWGDWRLPSFDFVKSPDGSWTDPDWNGDTSKWQY</sequence>
<reference evidence="2" key="1">
    <citation type="journal article" date="2015" name="Genome Announc.">
        <title>Draft genome sequence of the fungus Penicillium brasilianum MG11.</title>
        <authorList>
            <person name="Horn F."/>
            <person name="Linde J."/>
            <person name="Mattern D.J."/>
            <person name="Walther G."/>
            <person name="Guthke R."/>
            <person name="Brakhage A.A."/>
            <person name="Valiante V."/>
        </authorList>
    </citation>
    <scope>NUCLEOTIDE SEQUENCE [LARGE SCALE GENOMIC DNA]</scope>
    <source>
        <strain evidence="2">MG11</strain>
    </source>
</reference>
<organism evidence="1 2">
    <name type="scientific">Penicillium brasilianum</name>
    <dbReference type="NCBI Taxonomy" id="104259"/>
    <lineage>
        <taxon>Eukaryota</taxon>
        <taxon>Fungi</taxon>
        <taxon>Dikarya</taxon>
        <taxon>Ascomycota</taxon>
        <taxon>Pezizomycotina</taxon>
        <taxon>Eurotiomycetes</taxon>
        <taxon>Eurotiomycetidae</taxon>
        <taxon>Eurotiales</taxon>
        <taxon>Aspergillaceae</taxon>
        <taxon>Penicillium</taxon>
    </lineage>
</organism>
<proteinExistence type="predicted"/>
<protein>
    <submittedName>
        <fullName evidence="1">Uncharacterized protein</fullName>
    </submittedName>
</protein>
<dbReference type="OrthoDB" id="5401170at2759"/>
<dbReference type="STRING" id="104259.A0A0F7U2K6"/>
<evidence type="ECO:0000313" key="1">
    <source>
        <dbReference type="EMBL" id="CEJ62461.1"/>
    </source>
</evidence>
<name>A0A0F7U2K6_PENBI</name>